<dbReference type="Pfam" id="PF20393">
    <property type="entry name" value="Pro_CA_2"/>
    <property type="match status" value="1"/>
</dbReference>
<dbReference type="GO" id="GO:0004089">
    <property type="term" value="F:carbonate dehydratase activity"/>
    <property type="evidence" value="ECO:0007669"/>
    <property type="project" value="InterPro"/>
</dbReference>
<protein>
    <recommendedName>
        <fullName evidence="3">Carbonic anhydrase</fullName>
    </recommendedName>
</protein>
<evidence type="ECO:0000313" key="1">
    <source>
        <dbReference type="EMBL" id="PIV25301.1"/>
    </source>
</evidence>
<comment type="caution">
    <text evidence="1">The sequence shown here is derived from an EMBL/GenBank/DDBJ whole genome shotgun (WGS) entry which is preliminary data.</text>
</comment>
<proteinExistence type="predicted"/>
<organism evidence="1 2">
    <name type="scientific">Candidatus Berkelbacteria bacterium CG03_land_8_20_14_0_80_40_36</name>
    <dbReference type="NCBI Taxonomy" id="1974509"/>
    <lineage>
        <taxon>Bacteria</taxon>
        <taxon>Candidatus Berkelbacteria</taxon>
    </lineage>
</organism>
<name>A0A2M7CI42_9BACT</name>
<dbReference type="AlphaFoldDB" id="A0A2M7CI42"/>
<dbReference type="Proteomes" id="UP000229966">
    <property type="component" value="Unassembled WGS sequence"/>
</dbReference>
<reference evidence="2" key="1">
    <citation type="submission" date="2017-09" db="EMBL/GenBank/DDBJ databases">
        <title>Depth-based differentiation of microbial function through sediment-hosted aquifers and enrichment of novel symbionts in the deep terrestrial subsurface.</title>
        <authorList>
            <person name="Probst A.J."/>
            <person name="Ladd B."/>
            <person name="Jarett J.K."/>
            <person name="Geller-Mcgrath D.E."/>
            <person name="Sieber C.M.K."/>
            <person name="Emerson J.B."/>
            <person name="Anantharaman K."/>
            <person name="Thomas B.C."/>
            <person name="Malmstrom R."/>
            <person name="Stieglmeier M."/>
            <person name="Klingl A."/>
            <person name="Woyke T."/>
            <person name="Ryan C.M."/>
            <person name="Banfield J.F."/>
        </authorList>
    </citation>
    <scope>NUCLEOTIDE SEQUENCE [LARGE SCALE GENOMIC DNA]</scope>
</reference>
<sequence length="137" mass="15580">MENIMSHIAPNIVVACVDFRFQNEFLAHCNKQLGNKTFDYLTYPGASKAILDRKSRDAIFSAISTLVKIHQTEMVVILDHIDCGAYGGSVRFSNIKDEINFHKEKLTEAGELLTKEFPEIKVGLLIYNYRQNKLLTV</sequence>
<dbReference type="SUPFAM" id="SSF53056">
    <property type="entry name" value="beta-carbonic anhydrase, cab"/>
    <property type="match status" value="1"/>
</dbReference>
<dbReference type="EMBL" id="PEUM01000065">
    <property type="protein sequence ID" value="PIV25301.1"/>
    <property type="molecule type" value="Genomic_DNA"/>
</dbReference>
<evidence type="ECO:0000313" key="2">
    <source>
        <dbReference type="Proteomes" id="UP000229966"/>
    </source>
</evidence>
<dbReference type="InterPro" id="IPR046871">
    <property type="entry name" value="Pro_CA_2"/>
</dbReference>
<dbReference type="InterPro" id="IPR036874">
    <property type="entry name" value="Carbonic_anhydrase_sf"/>
</dbReference>
<dbReference type="GO" id="GO:0008270">
    <property type="term" value="F:zinc ion binding"/>
    <property type="evidence" value="ECO:0007669"/>
    <property type="project" value="InterPro"/>
</dbReference>
<evidence type="ECO:0008006" key="3">
    <source>
        <dbReference type="Google" id="ProtNLM"/>
    </source>
</evidence>
<gene>
    <name evidence="1" type="ORF">COS38_02405</name>
</gene>
<accession>A0A2M7CI42</accession>